<dbReference type="Proteomes" id="UP001234178">
    <property type="component" value="Unassembled WGS sequence"/>
</dbReference>
<dbReference type="EMBL" id="JAOYFB010000038">
    <property type="protein sequence ID" value="KAK4028520.1"/>
    <property type="molecule type" value="Genomic_DNA"/>
</dbReference>
<name>A0ABR0ATR2_9CRUS</name>
<keyword evidence="2" id="KW-1185">Reference proteome</keyword>
<comment type="caution">
    <text evidence="1">The sequence shown here is derived from an EMBL/GenBank/DDBJ whole genome shotgun (WGS) entry which is preliminary data.</text>
</comment>
<evidence type="ECO:0000313" key="2">
    <source>
        <dbReference type="Proteomes" id="UP001234178"/>
    </source>
</evidence>
<organism evidence="1 2">
    <name type="scientific">Daphnia magna</name>
    <dbReference type="NCBI Taxonomy" id="35525"/>
    <lineage>
        <taxon>Eukaryota</taxon>
        <taxon>Metazoa</taxon>
        <taxon>Ecdysozoa</taxon>
        <taxon>Arthropoda</taxon>
        <taxon>Crustacea</taxon>
        <taxon>Branchiopoda</taxon>
        <taxon>Diplostraca</taxon>
        <taxon>Cladocera</taxon>
        <taxon>Anomopoda</taxon>
        <taxon>Daphniidae</taxon>
        <taxon>Daphnia</taxon>
    </lineage>
</organism>
<gene>
    <name evidence="1" type="ORF">OUZ56_017790</name>
</gene>
<protein>
    <submittedName>
        <fullName evidence="1">Uncharacterized protein</fullName>
    </submittedName>
</protein>
<proteinExistence type="predicted"/>
<evidence type="ECO:0000313" key="1">
    <source>
        <dbReference type="EMBL" id="KAK4028520.1"/>
    </source>
</evidence>
<sequence>MGRIDSGPRPEKGKKTATSLKELFPSFLFVSFIGQSFYNVITPETGKSVTQTGCCRFHVTVQCVSISIDSNAIDQNPSEPNPIEDDNKL</sequence>
<reference evidence="1 2" key="1">
    <citation type="journal article" date="2023" name="Nucleic Acids Res.">
        <title>The hologenome of Daphnia magna reveals possible DNA methylation and microbiome-mediated evolution of the host genome.</title>
        <authorList>
            <person name="Chaturvedi A."/>
            <person name="Li X."/>
            <person name="Dhandapani V."/>
            <person name="Marshall H."/>
            <person name="Kissane S."/>
            <person name="Cuenca-Cambronero M."/>
            <person name="Asole G."/>
            <person name="Calvet F."/>
            <person name="Ruiz-Romero M."/>
            <person name="Marangio P."/>
            <person name="Guigo R."/>
            <person name="Rago D."/>
            <person name="Mirbahai L."/>
            <person name="Eastwood N."/>
            <person name="Colbourne J.K."/>
            <person name="Zhou J."/>
            <person name="Mallon E."/>
            <person name="Orsini L."/>
        </authorList>
    </citation>
    <scope>NUCLEOTIDE SEQUENCE [LARGE SCALE GENOMIC DNA]</scope>
    <source>
        <strain evidence="1">LRV0_1</strain>
    </source>
</reference>
<accession>A0ABR0ATR2</accession>